<dbReference type="InParanoid" id="A0A0C3DH63"/>
<dbReference type="AlphaFoldDB" id="A0A0C3DH63"/>
<evidence type="ECO:0000313" key="1">
    <source>
        <dbReference type="EMBL" id="KIM55431.1"/>
    </source>
</evidence>
<name>A0A0C3DH63_9AGAM</name>
<protein>
    <submittedName>
        <fullName evidence="1">Uncharacterized protein</fullName>
    </submittedName>
</protein>
<gene>
    <name evidence="1" type="ORF">SCLCIDRAFT_299209</name>
</gene>
<organism evidence="1 2">
    <name type="scientific">Scleroderma citrinum Foug A</name>
    <dbReference type="NCBI Taxonomy" id="1036808"/>
    <lineage>
        <taxon>Eukaryota</taxon>
        <taxon>Fungi</taxon>
        <taxon>Dikarya</taxon>
        <taxon>Basidiomycota</taxon>
        <taxon>Agaricomycotina</taxon>
        <taxon>Agaricomycetes</taxon>
        <taxon>Agaricomycetidae</taxon>
        <taxon>Boletales</taxon>
        <taxon>Sclerodermatineae</taxon>
        <taxon>Sclerodermataceae</taxon>
        <taxon>Scleroderma</taxon>
    </lineage>
</organism>
<keyword evidence="2" id="KW-1185">Reference proteome</keyword>
<evidence type="ECO:0000313" key="2">
    <source>
        <dbReference type="Proteomes" id="UP000053989"/>
    </source>
</evidence>
<sequence length="115" mass="12513">MSFTSVDGCAHPLSPARNLTPLTHWTSTRNLKSLGFHAGGIGESQRKYIGDLLALSKLRFRARQGNKRVTPPANASQWACMLFRTAFGPRLNDVTIFLSSRFEGVGVASAAACLY</sequence>
<proteinExistence type="predicted"/>
<dbReference type="HOGENOM" id="CLU_2110409_0_0_1"/>
<dbReference type="EMBL" id="KN822135">
    <property type="protein sequence ID" value="KIM55431.1"/>
    <property type="molecule type" value="Genomic_DNA"/>
</dbReference>
<reference evidence="1 2" key="1">
    <citation type="submission" date="2014-04" db="EMBL/GenBank/DDBJ databases">
        <authorList>
            <consortium name="DOE Joint Genome Institute"/>
            <person name="Kuo A."/>
            <person name="Kohler A."/>
            <person name="Nagy L.G."/>
            <person name="Floudas D."/>
            <person name="Copeland A."/>
            <person name="Barry K.W."/>
            <person name="Cichocki N."/>
            <person name="Veneault-Fourrey C."/>
            <person name="LaButti K."/>
            <person name="Lindquist E.A."/>
            <person name="Lipzen A."/>
            <person name="Lundell T."/>
            <person name="Morin E."/>
            <person name="Murat C."/>
            <person name="Sun H."/>
            <person name="Tunlid A."/>
            <person name="Henrissat B."/>
            <person name="Grigoriev I.V."/>
            <person name="Hibbett D.S."/>
            <person name="Martin F."/>
            <person name="Nordberg H.P."/>
            <person name="Cantor M.N."/>
            <person name="Hua S.X."/>
        </authorList>
    </citation>
    <scope>NUCLEOTIDE SEQUENCE [LARGE SCALE GENOMIC DNA]</scope>
    <source>
        <strain evidence="1 2">Foug A</strain>
    </source>
</reference>
<dbReference type="Proteomes" id="UP000053989">
    <property type="component" value="Unassembled WGS sequence"/>
</dbReference>
<accession>A0A0C3DH63</accession>
<reference evidence="2" key="2">
    <citation type="submission" date="2015-01" db="EMBL/GenBank/DDBJ databases">
        <title>Evolutionary Origins and Diversification of the Mycorrhizal Mutualists.</title>
        <authorList>
            <consortium name="DOE Joint Genome Institute"/>
            <consortium name="Mycorrhizal Genomics Consortium"/>
            <person name="Kohler A."/>
            <person name="Kuo A."/>
            <person name="Nagy L.G."/>
            <person name="Floudas D."/>
            <person name="Copeland A."/>
            <person name="Barry K.W."/>
            <person name="Cichocki N."/>
            <person name="Veneault-Fourrey C."/>
            <person name="LaButti K."/>
            <person name="Lindquist E.A."/>
            <person name="Lipzen A."/>
            <person name="Lundell T."/>
            <person name="Morin E."/>
            <person name="Murat C."/>
            <person name="Riley R."/>
            <person name="Ohm R."/>
            <person name="Sun H."/>
            <person name="Tunlid A."/>
            <person name="Henrissat B."/>
            <person name="Grigoriev I.V."/>
            <person name="Hibbett D.S."/>
            <person name="Martin F."/>
        </authorList>
    </citation>
    <scope>NUCLEOTIDE SEQUENCE [LARGE SCALE GENOMIC DNA]</scope>
    <source>
        <strain evidence="2">Foug A</strain>
    </source>
</reference>